<reference evidence="3" key="1">
    <citation type="journal article" date="2019" name="Int. J. Syst. Evol. Microbiol.">
        <title>The Global Catalogue of Microorganisms (GCM) 10K type strain sequencing project: providing services to taxonomists for standard genome sequencing and annotation.</title>
        <authorList>
            <consortium name="The Broad Institute Genomics Platform"/>
            <consortium name="The Broad Institute Genome Sequencing Center for Infectious Disease"/>
            <person name="Wu L."/>
            <person name="Ma J."/>
        </authorList>
    </citation>
    <scope>NUCLEOTIDE SEQUENCE [LARGE SCALE GENOMIC DNA]</scope>
    <source>
        <strain evidence="3">JCM 17593</strain>
    </source>
</reference>
<feature type="compositionally biased region" description="Basic and acidic residues" evidence="1">
    <location>
        <begin position="20"/>
        <end position="40"/>
    </location>
</feature>
<name>A0ABP8AVJ4_9MICO</name>
<protein>
    <submittedName>
        <fullName evidence="2">Uncharacterized protein</fullName>
    </submittedName>
</protein>
<accession>A0ABP8AVJ4</accession>
<dbReference type="Proteomes" id="UP001500213">
    <property type="component" value="Unassembled WGS sequence"/>
</dbReference>
<feature type="compositionally biased region" description="Basic and acidic residues" evidence="1">
    <location>
        <begin position="85"/>
        <end position="105"/>
    </location>
</feature>
<evidence type="ECO:0000256" key="1">
    <source>
        <dbReference type="SAM" id="MobiDB-lite"/>
    </source>
</evidence>
<evidence type="ECO:0000313" key="2">
    <source>
        <dbReference type="EMBL" id="GAA4191296.1"/>
    </source>
</evidence>
<keyword evidence="3" id="KW-1185">Reference proteome</keyword>
<organism evidence="2 3">
    <name type="scientific">Gryllotalpicola kribbensis</name>
    <dbReference type="NCBI Taxonomy" id="993084"/>
    <lineage>
        <taxon>Bacteria</taxon>
        <taxon>Bacillati</taxon>
        <taxon>Actinomycetota</taxon>
        <taxon>Actinomycetes</taxon>
        <taxon>Micrococcales</taxon>
        <taxon>Microbacteriaceae</taxon>
        <taxon>Gryllotalpicola</taxon>
    </lineage>
</organism>
<comment type="caution">
    <text evidence="2">The sequence shown here is derived from an EMBL/GenBank/DDBJ whole genome shotgun (WGS) entry which is preliminary data.</text>
</comment>
<feature type="region of interest" description="Disordered" evidence="1">
    <location>
        <begin position="1"/>
        <end position="115"/>
    </location>
</feature>
<proteinExistence type="predicted"/>
<dbReference type="EMBL" id="BAABBX010000015">
    <property type="protein sequence ID" value="GAA4191296.1"/>
    <property type="molecule type" value="Genomic_DNA"/>
</dbReference>
<gene>
    <name evidence="2" type="ORF">GCM10022288_21870</name>
</gene>
<sequence length="115" mass="12570">MRRELPAGGAHDPQAAAENQSDRRQSLVPDDVRGDAKDDLDGPDGLRNVRAYTRSTGSPWLSMEARPMGDKSARKSSSKTPASKTLKEKRLDKADKKARVLRAENVDALGSAKKR</sequence>
<evidence type="ECO:0000313" key="3">
    <source>
        <dbReference type="Proteomes" id="UP001500213"/>
    </source>
</evidence>